<gene>
    <name evidence="2" type="ORF">Pla163_31690</name>
</gene>
<sequence precursor="true">MFDRSSLRVVVPVLLALLATSITPGPPSGGATPTPTGLTQTLDQDAEVDVGSDPANSLRGLVIDAAGEPLEGALVWCVRDDDPPLVDYAEYGRPLHVTRTLEEHLAAAENNWRESATKTRSYVTSADGRFELSPLEPGRDYRVTVAAADAVTHPSQIGMKRPGDDFTVTTKQPRGVRLEVVDEDGRVPESAFIHIRRRSGTSAFRWTPDSPVLTTTEQVVTIRALVGQQRRVESLPPRVNVVADLMSPPTPVDMLAQDGETLRLVVGVRTWLEIDLDDPWRSSGGAGRRGIYVVPLADGEELDLDANRFRAGGDDWIVGRAVVAHDLEPGRHAVVLRVDHDRAVLVRHVDVVAGPNRIAIDVPAPDPDRHAIVTALDSRGRRLLDARVTLEQLVDDSWLPAAEGLATLSSEGLHWVRVGAIDPRATRLRALVVDADRGMASAEGDLGQRLFQVDFLAPGSLTLQLDGYGESNLSGRESIHMLLVRGSNGAAGSYAQMREVGRGRRAFVSPEGQVRFDGLAAGTWRLVVVFETASAGPMVALEETLKIEPGATPTVTTDFPMAVPVVLDGGERRAGARFLFVDAAHETPRDDTTVIRHPSIGNNRRATVLVLDVRGRCDLGELPEGRYRVCPLAADGRVLVDDVFEIDVVAGTETIAWEDAR</sequence>
<dbReference type="AlphaFoldDB" id="A0A518D3G2"/>
<accession>A0A518D3G2</accession>
<dbReference type="RefSeq" id="WP_145190493.1">
    <property type="nucleotide sequence ID" value="NZ_CP036290.1"/>
</dbReference>
<proteinExistence type="predicted"/>
<evidence type="ECO:0000313" key="3">
    <source>
        <dbReference type="Proteomes" id="UP000319342"/>
    </source>
</evidence>
<protein>
    <recommendedName>
        <fullName evidence="4">Nickel uptake substrate-specific transmembrane region</fullName>
    </recommendedName>
</protein>
<evidence type="ECO:0008006" key="4">
    <source>
        <dbReference type="Google" id="ProtNLM"/>
    </source>
</evidence>
<feature type="chain" id="PRO_5021917443" description="Nickel uptake substrate-specific transmembrane region" evidence="1">
    <location>
        <begin position="25"/>
        <end position="661"/>
    </location>
</feature>
<keyword evidence="3" id="KW-1185">Reference proteome</keyword>
<dbReference type="SUPFAM" id="SSF49464">
    <property type="entry name" value="Carboxypeptidase regulatory domain-like"/>
    <property type="match status" value="1"/>
</dbReference>
<dbReference type="Proteomes" id="UP000319342">
    <property type="component" value="Chromosome"/>
</dbReference>
<name>A0A518D3G2_9BACT</name>
<keyword evidence="1" id="KW-0732">Signal</keyword>
<reference evidence="2 3" key="1">
    <citation type="submission" date="2019-02" db="EMBL/GenBank/DDBJ databases">
        <title>Deep-cultivation of Planctomycetes and their phenomic and genomic characterization uncovers novel biology.</title>
        <authorList>
            <person name="Wiegand S."/>
            <person name="Jogler M."/>
            <person name="Boedeker C."/>
            <person name="Pinto D."/>
            <person name="Vollmers J."/>
            <person name="Rivas-Marin E."/>
            <person name="Kohn T."/>
            <person name="Peeters S.H."/>
            <person name="Heuer A."/>
            <person name="Rast P."/>
            <person name="Oberbeckmann S."/>
            <person name="Bunk B."/>
            <person name="Jeske O."/>
            <person name="Meyerdierks A."/>
            <person name="Storesund J.E."/>
            <person name="Kallscheuer N."/>
            <person name="Luecker S."/>
            <person name="Lage O.M."/>
            <person name="Pohl T."/>
            <person name="Merkel B.J."/>
            <person name="Hornburger P."/>
            <person name="Mueller R.-W."/>
            <person name="Bruemmer F."/>
            <person name="Labrenz M."/>
            <person name="Spormann A.M."/>
            <person name="Op den Camp H."/>
            <person name="Overmann J."/>
            <person name="Amann R."/>
            <person name="Jetten M.S.M."/>
            <person name="Mascher T."/>
            <person name="Medema M.H."/>
            <person name="Devos D.P."/>
            <person name="Kaster A.-K."/>
            <person name="Ovreas L."/>
            <person name="Rohde M."/>
            <person name="Galperin M.Y."/>
            <person name="Jogler C."/>
        </authorList>
    </citation>
    <scope>NUCLEOTIDE SEQUENCE [LARGE SCALE GENOMIC DNA]</scope>
    <source>
        <strain evidence="2 3">Pla163</strain>
    </source>
</reference>
<evidence type="ECO:0000256" key="1">
    <source>
        <dbReference type="SAM" id="SignalP"/>
    </source>
</evidence>
<organism evidence="2 3">
    <name type="scientific">Rohdeia mirabilis</name>
    <dbReference type="NCBI Taxonomy" id="2528008"/>
    <lineage>
        <taxon>Bacteria</taxon>
        <taxon>Pseudomonadati</taxon>
        <taxon>Planctomycetota</taxon>
        <taxon>Planctomycetia</taxon>
        <taxon>Planctomycetia incertae sedis</taxon>
        <taxon>Rohdeia</taxon>
    </lineage>
</organism>
<feature type="signal peptide" evidence="1">
    <location>
        <begin position="1"/>
        <end position="24"/>
    </location>
</feature>
<dbReference type="EMBL" id="CP036290">
    <property type="protein sequence ID" value="QDU86022.1"/>
    <property type="molecule type" value="Genomic_DNA"/>
</dbReference>
<evidence type="ECO:0000313" key="2">
    <source>
        <dbReference type="EMBL" id="QDU86022.1"/>
    </source>
</evidence>
<dbReference type="InterPro" id="IPR008969">
    <property type="entry name" value="CarboxyPept-like_regulatory"/>
</dbReference>